<dbReference type="InterPro" id="IPR021456">
    <property type="entry name" value="DUF3107"/>
</dbReference>
<evidence type="ECO:0000313" key="2">
    <source>
        <dbReference type="Proteomes" id="UP001170379"/>
    </source>
</evidence>
<accession>A0ABT7C5W4</accession>
<gene>
    <name evidence="1" type="ORF">C7K25_04230</name>
</gene>
<evidence type="ECO:0000313" key="1">
    <source>
        <dbReference type="EMBL" id="MDJ1370580.1"/>
    </source>
</evidence>
<name>A0ABT7C5W4_9MICO</name>
<proteinExistence type="predicted"/>
<reference evidence="1" key="1">
    <citation type="submission" date="2018-03" db="EMBL/GenBank/DDBJ databases">
        <authorList>
            <person name="Nunes O.C."/>
            <person name="Lopes A.R."/>
            <person name="Froufe H."/>
            <person name="Munoz-Merida A."/>
            <person name="Barroso C."/>
            <person name="Egas C."/>
        </authorList>
    </citation>
    <scope>NUCLEOTIDE SEQUENCE</scope>
    <source>
        <strain evidence="1">ON4</strain>
    </source>
</reference>
<organism evidence="1 2">
    <name type="scientific">Gulosibacter molinativorax</name>
    <dbReference type="NCBI Taxonomy" id="256821"/>
    <lineage>
        <taxon>Bacteria</taxon>
        <taxon>Bacillati</taxon>
        <taxon>Actinomycetota</taxon>
        <taxon>Actinomycetes</taxon>
        <taxon>Micrococcales</taxon>
        <taxon>Microbacteriaceae</taxon>
        <taxon>Gulosibacter</taxon>
    </lineage>
</organism>
<protein>
    <submittedName>
        <fullName evidence="1">DUF3107 domain-containing protein</fullName>
    </submittedName>
</protein>
<dbReference type="Proteomes" id="UP001170379">
    <property type="component" value="Unassembled WGS sequence"/>
</dbReference>
<comment type="caution">
    <text evidence="1">The sequence shown here is derived from an EMBL/GenBank/DDBJ whole genome shotgun (WGS) entry which is preliminary data.</text>
</comment>
<keyword evidence="2" id="KW-1185">Reference proteome</keyword>
<dbReference type="RefSeq" id="WP_026936145.1">
    <property type="nucleotide sequence ID" value="NZ_CP028426.1"/>
</dbReference>
<dbReference type="EMBL" id="PXVD01000005">
    <property type="protein sequence ID" value="MDJ1370580.1"/>
    <property type="molecule type" value="Genomic_DNA"/>
</dbReference>
<reference evidence="1" key="2">
    <citation type="journal article" date="2022" name="Sci. Rep.">
        <title>In silico prediction of the enzymes involved in the degradation of the herbicide molinate by Gulosibacter molinativorax ON4T.</title>
        <authorList>
            <person name="Lopes A.R."/>
            <person name="Bunin E."/>
            <person name="Viana A.T."/>
            <person name="Froufe H."/>
            <person name="Munoz-Merida A."/>
            <person name="Pinho D."/>
            <person name="Figueiredo J."/>
            <person name="Barroso C."/>
            <person name="Vaz-Moreira I."/>
            <person name="Bellanger X."/>
            <person name="Egas C."/>
            <person name="Nunes O.C."/>
        </authorList>
    </citation>
    <scope>NUCLEOTIDE SEQUENCE</scope>
    <source>
        <strain evidence="1">ON4</strain>
    </source>
</reference>
<dbReference type="Pfam" id="PF11305">
    <property type="entry name" value="DUF3107"/>
    <property type="match status" value="1"/>
</dbReference>
<sequence>MEIRIGVENSPREISFESNQSAAEVEKIVTDSLESGVARFVDDRERVILVNSAKITFVEIGEESQRRIGFVA</sequence>